<dbReference type="PROSITE" id="PS50102">
    <property type="entry name" value="RRM"/>
    <property type="match status" value="1"/>
</dbReference>
<dbReference type="Gene3D" id="3.30.70.330">
    <property type="match status" value="2"/>
</dbReference>
<evidence type="ECO:0000256" key="2">
    <source>
        <dbReference type="PROSITE-ProRule" id="PRU00176"/>
    </source>
</evidence>
<accession>A0AAW2CS48</accession>
<sequence length="210" mass="23509">MEEITDKLESDSNGKEHTLNLTQTAKPSRKWSSPPIPSMCQNWDKDEASLSTWHLHHPYSLSSSSSFMVPKDIGHHSLPRCTVSALLSIKCPVMCKVRIMEGKDSVENKGFAFVTFRSAEIASKAIDELNNTEFKVKAVYVKNLQKNVTQDQLKKLFEHHGKITKSGSAPRKIWTGEVISGGFQESILANIEVVCQILHILSFPMLQNGK</sequence>
<name>A0AAW2CS48_9ROSI</name>
<dbReference type="EMBL" id="JAZDWU010000006">
    <property type="protein sequence ID" value="KAK9999559.1"/>
    <property type="molecule type" value="Genomic_DNA"/>
</dbReference>
<feature type="compositionally biased region" description="Basic and acidic residues" evidence="3">
    <location>
        <begin position="1"/>
        <end position="18"/>
    </location>
</feature>
<dbReference type="InterPro" id="IPR050502">
    <property type="entry name" value="Euk_RNA-bind_prot"/>
</dbReference>
<organism evidence="5 6">
    <name type="scientific">Lithocarpus litseifolius</name>
    <dbReference type="NCBI Taxonomy" id="425828"/>
    <lineage>
        <taxon>Eukaryota</taxon>
        <taxon>Viridiplantae</taxon>
        <taxon>Streptophyta</taxon>
        <taxon>Embryophyta</taxon>
        <taxon>Tracheophyta</taxon>
        <taxon>Spermatophyta</taxon>
        <taxon>Magnoliopsida</taxon>
        <taxon>eudicotyledons</taxon>
        <taxon>Gunneridae</taxon>
        <taxon>Pentapetalae</taxon>
        <taxon>rosids</taxon>
        <taxon>fabids</taxon>
        <taxon>Fagales</taxon>
        <taxon>Fagaceae</taxon>
        <taxon>Lithocarpus</taxon>
    </lineage>
</organism>
<evidence type="ECO:0000313" key="5">
    <source>
        <dbReference type="EMBL" id="KAK9999559.1"/>
    </source>
</evidence>
<proteinExistence type="predicted"/>
<feature type="region of interest" description="Disordered" evidence="3">
    <location>
        <begin position="1"/>
        <end position="36"/>
    </location>
</feature>
<evidence type="ECO:0000259" key="4">
    <source>
        <dbReference type="PROSITE" id="PS50102"/>
    </source>
</evidence>
<gene>
    <name evidence="5" type="ORF">SO802_019162</name>
</gene>
<feature type="domain" description="RRM" evidence="4">
    <location>
        <begin position="96"/>
        <end position="146"/>
    </location>
</feature>
<reference evidence="5 6" key="1">
    <citation type="submission" date="2024-01" db="EMBL/GenBank/DDBJ databases">
        <title>A telomere-to-telomere, gap-free genome of sweet tea (Lithocarpus litseifolius).</title>
        <authorList>
            <person name="Zhou J."/>
        </authorList>
    </citation>
    <scope>NUCLEOTIDE SEQUENCE [LARGE SCALE GENOMIC DNA]</scope>
    <source>
        <strain evidence="5">Zhou-2022a</strain>
        <tissue evidence="5">Leaf</tissue>
    </source>
</reference>
<evidence type="ECO:0000256" key="3">
    <source>
        <dbReference type="SAM" id="MobiDB-lite"/>
    </source>
</evidence>
<dbReference type="InterPro" id="IPR012677">
    <property type="entry name" value="Nucleotide-bd_a/b_plait_sf"/>
</dbReference>
<protein>
    <recommendedName>
        <fullName evidence="4">RRM domain-containing protein</fullName>
    </recommendedName>
</protein>
<dbReference type="SUPFAM" id="SSF54928">
    <property type="entry name" value="RNA-binding domain, RBD"/>
    <property type="match status" value="1"/>
</dbReference>
<dbReference type="InterPro" id="IPR035979">
    <property type="entry name" value="RBD_domain_sf"/>
</dbReference>
<keyword evidence="6" id="KW-1185">Reference proteome</keyword>
<evidence type="ECO:0000256" key="1">
    <source>
        <dbReference type="ARBA" id="ARBA00022884"/>
    </source>
</evidence>
<dbReference type="PANTHER" id="PTHR48025">
    <property type="entry name" value="OS02G0815200 PROTEIN"/>
    <property type="match status" value="1"/>
</dbReference>
<keyword evidence="1 2" id="KW-0694">RNA-binding</keyword>
<dbReference type="InterPro" id="IPR000504">
    <property type="entry name" value="RRM_dom"/>
</dbReference>
<comment type="caution">
    <text evidence="5">The sequence shown here is derived from an EMBL/GenBank/DDBJ whole genome shotgun (WGS) entry which is preliminary data.</text>
</comment>
<dbReference type="GO" id="GO:0003729">
    <property type="term" value="F:mRNA binding"/>
    <property type="evidence" value="ECO:0007669"/>
    <property type="project" value="TreeGrafter"/>
</dbReference>
<dbReference type="Proteomes" id="UP001459277">
    <property type="component" value="Unassembled WGS sequence"/>
</dbReference>
<dbReference type="PANTHER" id="PTHR48025:SF1">
    <property type="entry name" value="RRM DOMAIN-CONTAINING PROTEIN"/>
    <property type="match status" value="1"/>
</dbReference>
<dbReference type="AlphaFoldDB" id="A0AAW2CS48"/>
<dbReference type="Pfam" id="PF00076">
    <property type="entry name" value="RRM_1"/>
    <property type="match status" value="2"/>
</dbReference>
<evidence type="ECO:0000313" key="6">
    <source>
        <dbReference type="Proteomes" id="UP001459277"/>
    </source>
</evidence>